<dbReference type="AlphaFoldDB" id="A0A915YLN8"/>
<dbReference type="PANTHER" id="PTHR32114:SF2">
    <property type="entry name" value="ABC TRANSPORTER ABCH.3"/>
    <property type="match status" value="1"/>
</dbReference>
<dbReference type="GO" id="GO:0016887">
    <property type="term" value="F:ATP hydrolysis activity"/>
    <property type="evidence" value="ECO:0007669"/>
    <property type="project" value="InterPro"/>
</dbReference>
<feature type="coiled-coil region" evidence="1">
    <location>
        <begin position="513"/>
        <end position="540"/>
    </location>
</feature>
<protein>
    <submittedName>
        <fullName evidence="3">AAA family ATPase</fullName>
    </submittedName>
</protein>
<dbReference type="InterPro" id="IPR038729">
    <property type="entry name" value="Rad50/SbcC_AAA"/>
</dbReference>
<evidence type="ECO:0000313" key="3">
    <source>
        <dbReference type="EMBL" id="BDS15226.1"/>
    </source>
</evidence>
<dbReference type="SUPFAM" id="SSF52540">
    <property type="entry name" value="P-loop containing nucleoside triphosphate hydrolases"/>
    <property type="match status" value="1"/>
</dbReference>
<keyword evidence="1" id="KW-0175">Coiled coil</keyword>
<proteinExistence type="predicted"/>
<dbReference type="PANTHER" id="PTHR32114">
    <property type="entry name" value="ABC TRANSPORTER ABCH.3"/>
    <property type="match status" value="1"/>
</dbReference>
<evidence type="ECO:0000259" key="2">
    <source>
        <dbReference type="Pfam" id="PF13476"/>
    </source>
</evidence>
<reference evidence="3" key="1">
    <citation type="submission" date="2022-09" db="EMBL/GenBank/DDBJ databases">
        <title>Aureispira anguillicida sp. nov., isolated from Leptocephalus of Japanese eel Anguilla japonica.</title>
        <authorList>
            <person name="Yuasa K."/>
            <person name="Mekata T."/>
            <person name="Ikunari K."/>
        </authorList>
    </citation>
    <scope>NUCLEOTIDE SEQUENCE</scope>
    <source>
        <strain evidence="3">EL160426</strain>
    </source>
</reference>
<dbReference type="EMBL" id="AP026867">
    <property type="protein sequence ID" value="BDS15226.1"/>
    <property type="molecule type" value="Genomic_DNA"/>
</dbReference>
<feature type="coiled-coil region" evidence="1">
    <location>
        <begin position="299"/>
        <end position="357"/>
    </location>
</feature>
<organism evidence="3 4">
    <name type="scientific">Aureispira anguillae</name>
    <dbReference type="NCBI Taxonomy" id="2864201"/>
    <lineage>
        <taxon>Bacteria</taxon>
        <taxon>Pseudomonadati</taxon>
        <taxon>Bacteroidota</taxon>
        <taxon>Saprospiria</taxon>
        <taxon>Saprospirales</taxon>
        <taxon>Saprospiraceae</taxon>
        <taxon>Aureispira</taxon>
    </lineage>
</organism>
<dbReference type="RefSeq" id="WP_264790397.1">
    <property type="nucleotide sequence ID" value="NZ_AP026867.1"/>
</dbReference>
<accession>A0A915YLN8</accession>
<sequence>MKILSIHLKNLNSLKGVYHINFETSPLKDSGLFLITGNTGAGKSTILDAITLALFGLVPRFEDMNIGKKENQILTHGCQDCFAEIEFESLQIVYRASWSLRKTRTGSFADSKRELAQLSPDRKSSKILATKKKAVDKLIEQLLGGLDFKRFTRSVLLAQGEFAQFLKGTKDRSTILERITNSDRYSKISIAAFERHKEAQLELEKLKEQNANIQLLSPEEKALLVEQLQSVQQQYSTQEEVLTSQQEQLQIMLKLEGLQQEKKELSVQLAAILEKQEVAQPYFEQLALHSKAIEFKPALEELEQIQKQLKTALQEIQELEASTSTTKTQLQTLNVEKEQLTQQYKTAKEAYAAFEQVYDKVVKLDAQIETEEKIAQSLAKDLSALAESAAVKNKLIQVAGQEKKELLKTQIATTKWLEAHQFYAPLVGSDTIFEVKNQYKELQKHQENLNATHKKQLSTQHKIKEQAILAQKLQLNLDKNSAILAKEQQAYAAFCKEYHLDPSLTHEEHLTYIQEQSSNMGQLLEELTKVEEERKKHQELLGQLITIDEDIESKQTELENLDKLFLDQELQLINIRNQEAYYELVYQGLLEKNNLSALRGQLEEGAECPLCYSTQQPFRNLKIDINYALKKADQDRTKAKTSREKLEQKYLDIISTQRLIFSNIQDLQKSKTVVLNNLTNIEEKIRSIIEQKQLYVAPFIHQKNALKVQIEDTATGVKKLLELERTLQKIHQKIQNSQKDDENINIQIRQNDLYLKDFKQQKEEQTLEIAHYQQTIEAVQKTVKKQLLSYHIQEDLPKAIDLLEQYRNSYAEQIEQQQQQAAQLEHLNLKLNNTQEQITDIQEKEQRKKEAATALQTALKQLQTSRDDLFSGSSIHEAKEGKIAQLDELSRVVETNKQQVQELEQVQATNLGILSEKQKQQTQFQLLLDKKRPALLQAIQQIGLDDLEQLKTSILDPTIAQRIAQQQQDLTQQHNLTSEQQALNAQQYETIVKTLSLPLEDKEQTQQACEQLQVQLKELLVQIGSITEKLRYQTLQEEKNKTLLDQISHYKKEVDRWAALKEIIGSKDGKKFRVFAQSITLTKLIQLANKHLRYFINGRYYLEKRFADYQDKRPNNILEIDIVDTFQANNKRPLNTLSGGESFLASLALALGLSDLAGGQATIESLFIDEGFGTLDADTLQVAIRALQTLESKGKTIGIISHIEQLKQNISTQIHVVKKGGGFSQLKVTEV</sequence>
<dbReference type="Proteomes" id="UP001060919">
    <property type="component" value="Chromosome"/>
</dbReference>
<feature type="coiled-coil region" evidence="1">
    <location>
        <begin position="189"/>
        <end position="275"/>
    </location>
</feature>
<dbReference type="Pfam" id="PF13558">
    <property type="entry name" value="SbcC_Walker_B"/>
    <property type="match status" value="1"/>
</dbReference>
<dbReference type="Gene3D" id="3.40.50.300">
    <property type="entry name" value="P-loop containing nucleotide triphosphate hydrolases"/>
    <property type="match status" value="2"/>
</dbReference>
<feature type="coiled-coil region" evidence="1">
    <location>
        <begin position="629"/>
        <end position="684"/>
    </location>
</feature>
<dbReference type="Pfam" id="PF13476">
    <property type="entry name" value="AAA_23"/>
    <property type="match status" value="1"/>
</dbReference>
<evidence type="ECO:0000256" key="1">
    <source>
        <dbReference type="SAM" id="Coils"/>
    </source>
</evidence>
<keyword evidence="4" id="KW-1185">Reference proteome</keyword>
<feature type="domain" description="Rad50/SbcC-type AAA" evidence="2">
    <location>
        <begin position="5"/>
        <end position="214"/>
    </location>
</feature>
<dbReference type="KEGG" id="aup:AsAng_0060100"/>
<evidence type="ECO:0000313" key="4">
    <source>
        <dbReference type="Proteomes" id="UP001060919"/>
    </source>
</evidence>
<dbReference type="GO" id="GO:0006302">
    <property type="term" value="P:double-strand break repair"/>
    <property type="evidence" value="ECO:0007669"/>
    <property type="project" value="InterPro"/>
</dbReference>
<feature type="coiled-coil region" evidence="1">
    <location>
        <begin position="720"/>
        <end position="861"/>
    </location>
</feature>
<feature type="coiled-coil region" evidence="1">
    <location>
        <begin position="1002"/>
        <end position="1029"/>
    </location>
</feature>
<name>A0A915YLN8_9BACT</name>
<gene>
    <name evidence="3" type="ORF">AsAng_0060100</name>
</gene>
<dbReference type="InterPro" id="IPR027417">
    <property type="entry name" value="P-loop_NTPase"/>
</dbReference>